<dbReference type="AlphaFoldDB" id="A0A0E9QU43"/>
<name>A0A0E9QU43_ANGAN</name>
<evidence type="ECO:0000313" key="2">
    <source>
        <dbReference type="EMBL" id="JAH19770.1"/>
    </source>
</evidence>
<reference evidence="2" key="2">
    <citation type="journal article" date="2015" name="Fish Shellfish Immunol.">
        <title>Early steps in the European eel (Anguilla anguilla)-Vibrio vulnificus interaction in the gills: Role of the RtxA13 toxin.</title>
        <authorList>
            <person name="Callol A."/>
            <person name="Pajuelo D."/>
            <person name="Ebbesson L."/>
            <person name="Teles M."/>
            <person name="MacKenzie S."/>
            <person name="Amaro C."/>
        </authorList>
    </citation>
    <scope>NUCLEOTIDE SEQUENCE</scope>
</reference>
<reference evidence="2" key="1">
    <citation type="submission" date="2014-11" db="EMBL/GenBank/DDBJ databases">
        <authorList>
            <person name="Amaro Gonzalez C."/>
        </authorList>
    </citation>
    <scope>NUCLEOTIDE SEQUENCE</scope>
</reference>
<evidence type="ECO:0000256" key="1">
    <source>
        <dbReference type="SAM" id="Phobius"/>
    </source>
</evidence>
<feature type="transmembrane region" description="Helical" evidence="1">
    <location>
        <begin position="23"/>
        <end position="43"/>
    </location>
</feature>
<sequence length="59" mass="6758">MLWLFNWIYHSHRYKGIGILRKLYVGIYKCISAVLLGGALQMYTDIFCALGFGCNLALK</sequence>
<proteinExistence type="predicted"/>
<dbReference type="EMBL" id="GBXM01088807">
    <property type="protein sequence ID" value="JAH19770.1"/>
    <property type="molecule type" value="Transcribed_RNA"/>
</dbReference>
<protein>
    <submittedName>
        <fullName evidence="2">Uncharacterized protein</fullName>
    </submittedName>
</protein>
<keyword evidence="1" id="KW-1133">Transmembrane helix</keyword>
<accession>A0A0E9QU43</accession>
<keyword evidence="1" id="KW-0472">Membrane</keyword>
<keyword evidence="1" id="KW-0812">Transmembrane</keyword>
<organism evidence="2">
    <name type="scientific">Anguilla anguilla</name>
    <name type="common">European freshwater eel</name>
    <name type="synonym">Muraena anguilla</name>
    <dbReference type="NCBI Taxonomy" id="7936"/>
    <lineage>
        <taxon>Eukaryota</taxon>
        <taxon>Metazoa</taxon>
        <taxon>Chordata</taxon>
        <taxon>Craniata</taxon>
        <taxon>Vertebrata</taxon>
        <taxon>Euteleostomi</taxon>
        <taxon>Actinopterygii</taxon>
        <taxon>Neopterygii</taxon>
        <taxon>Teleostei</taxon>
        <taxon>Anguilliformes</taxon>
        <taxon>Anguillidae</taxon>
        <taxon>Anguilla</taxon>
    </lineage>
</organism>